<gene>
    <name evidence="2" type="ordered locus">AM1_1407</name>
</gene>
<protein>
    <recommendedName>
        <fullName evidence="4">DUF3040 domain-containing protein</fullName>
    </recommendedName>
</protein>
<keyword evidence="1" id="KW-1133">Transmembrane helix</keyword>
<dbReference type="OrthoDB" id="468301at2"/>
<keyword evidence="1" id="KW-0472">Membrane</keyword>
<evidence type="ECO:0000313" key="2">
    <source>
        <dbReference type="EMBL" id="ABW26438.1"/>
    </source>
</evidence>
<evidence type="ECO:0000313" key="3">
    <source>
        <dbReference type="Proteomes" id="UP000000268"/>
    </source>
</evidence>
<dbReference type="STRING" id="329726.AM1_1407"/>
<proteinExistence type="predicted"/>
<dbReference type="AlphaFoldDB" id="B0C6L7"/>
<sequence length="116" mass="13078">MTSNQNPEEDLRRREQELKERELSVRLRELESEVYGRPEGASSAAQEVEVVTDVPPTKPSFKRTLRKIVNVGKFLAVVVAVVVAVKIAMWLAMAIMIGSIAYISYELFLKNDRPSS</sequence>
<evidence type="ECO:0008006" key="4">
    <source>
        <dbReference type="Google" id="ProtNLM"/>
    </source>
</evidence>
<dbReference type="Proteomes" id="UP000000268">
    <property type="component" value="Chromosome"/>
</dbReference>
<dbReference type="eggNOG" id="ENOG503360N">
    <property type="taxonomic scope" value="Bacteria"/>
</dbReference>
<dbReference type="KEGG" id="amr:AM1_1407"/>
<feature type="transmembrane region" description="Helical" evidence="1">
    <location>
        <begin position="74"/>
        <end position="105"/>
    </location>
</feature>
<reference evidence="2 3" key="1">
    <citation type="journal article" date="2008" name="Proc. Natl. Acad. Sci. U.S.A.">
        <title>Niche adaptation and genome expansion in the chlorophyll d-producing cyanobacterium Acaryochloris marina.</title>
        <authorList>
            <person name="Swingley W.D."/>
            <person name="Chen M."/>
            <person name="Cheung P.C."/>
            <person name="Conrad A.L."/>
            <person name="Dejesa L.C."/>
            <person name="Hao J."/>
            <person name="Honchak B.M."/>
            <person name="Karbach L.E."/>
            <person name="Kurdoglu A."/>
            <person name="Lahiri S."/>
            <person name="Mastrian S.D."/>
            <person name="Miyashita H."/>
            <person name="Page L."/>
            <person name="Ramakrishna P."/>
            <person name="Satoh S."/>
            <person name="Sattley W.M."/>
            <person name="Shimada Y."/>
            <person name="Taylor H.L."/>
            <person name="Tomo T."/>
            <person name="Tsuchiya T."/>
            <person name="Wang Z.T."/>
            <person name="Raymond J."/>
            <person name="Mimuro M."/>
            <person name="Blankenship R.E."/>
            <person name="Touchman J.W."/>
        </authorList>
    </citation>
    <scope>NUCLEOTIDE SEQUENCE [LARGE SCALE GENOMIC DNA]</scope>
    <source>
        <strain evidence="3">MBIC 11017</strain>
    </source>
</reference>
<organism evidence="2 3">
    <name type="scientific">Acaryochloris marina (strain MBIC 11017)</name>
    <dbReference type="NCBI Taxonomy" id="329726"/>
    <lineage>
        <taxon>Bacteria</taxon>
        <taxon>Bacillati</taxon>
        <taxon>Cyanobacteriota</taxon>
        <taxon>Cyanophyceae</taxon>
        <taxon>Acaryochloridales</taxon>
        <taxon>Acaryochloridaceae</taxon>
        <taxon>Acaryochloris</taxon>
    </lineage>
</organism>
<dbReference type="RefSeq" id="WP_012161970.1">
    <property type="nucleotide sequence ID" value="NC_009925.1"/>
</dbReference>
<evidence type="ECO:0000256" key="1">
    <source>
        <dbReference type="SAM" id="Phobius"/>
    </source>
</evidence>
<accession>B0C6L7</accession>
<dbReference type="EMBL" id="CP000828">
    <property type="protein sequence ID" value="ABW26438.1"/>
    <property type="molecule type" value="Genomic_DNA"/>
</dbReference>
<keyword evidence="3" id="KW-1185">Reference proteome</keyword>
<dbReference type="HOGENOM" id="CLU_156532_0_0_3"/>
<name>B0C6L7_ACAM1</name>
<keyword evidence="1" id="KW-0812">Transmembrane</keyword>